<evidence type="ECO:0000256" key="7">
    <source>
        <dbReference type="ARBA" id="ARBA00022692"/>
    </source>
</evidence>
<dbReference type="Proteomes" id="UP000197138">
    <property type="component" value="Unassembled WGS sequence"/>
</dbReference>
<evidence type="ECO:0000256" key="6">
    <source>
        <dbReference type="ARBA" id="ARBA00022630"/>
    </source>
</evidence>
<evidence type="ECO:0000256" key="13">
    <source>
        <dbReference type="PIRSR" id="PIRSR028937-1"/>
    </source>
</evidence>
<dbReference type="GO" id="GO:0050660">
    <property type="term" value="F:flavin adenine dinucleotide binding"/>
    <property type="evidence" value="ECO:0007669"/>
    <property type="project" value="InterPro"/>
</dbReference>
<evidence type="ECO:0000256" key="10">
    <source>
        <dbReference type="ARBA" id="ARBA00023002"/>
    </source>
</evidence>
<comment type="caution">
    <text evidence="18">The sequence shown here is derived from an EMBL/GenBank/DDBJ whole genome shotgun (WGS) entry which is preliminary data.</text>
</comment>
<dbReference type="PIRSF" id="PIRSF028937">
    <property type="entry name" value="Lg_Ch_AO"/>
    <property type="match status" value="1"/>
</dbReference>
<organism evidence="18 19">
    <name type="scientific">Punica granatum</name>
    <name type="common">Pomegranate</name>
    <dbReference type="NCBI Taxonomy" id="22663"/>
    <lineage>
        <taxon>Eukaryota</taxon>
        <taxon>Viridiplantae</taxon>
        <taxon>Streptophyta</taxon>
        <taxon>Embryophyta</taxon>
        <taxon>Tracheophyta</taxon>
        <taxon>Spermatophyta</taxon>
        <taxon>Magnoliopsida</taxon>
        <taxon>eudicotyledons</taxon>
        <taxon>Gunneridae</taxon>
        <taxon>Pentapetalae</taxon>
        <taxon>rosids</taxon>
        <taxon>malvids</taxon>
        <taxon>Myrtales</taxon>
        <taxon>Lythraceae</taxon>
        <taxon>Punica</taxon>
    </lineage>
</organism>
<evidence type="ECO:0000256" key="9">
    <source>
        <dbReference type="ARBA" id="ARBA00022989"/>
    </source>
</evidence>
<evidence type="ECO:0000256" key="4">
    <source>
        <dbReference type="ARBA" id="ARBA00010790"/>
    </source>
</evidence>
<dbReference type="Pfam" id="PF05199">
    <property type="entry name" value="GMC_oxred_C"/>
    <property type="match status" value="1"/>
</dbReference>
<feature type="domain" description="Glucose-methanol-choline oxidoreductase N-terminal" evidence="15">
    <location>
        <begin position="284"/>
        <end position="513"/>
    </location>
</feature>
<keyword evidence="11 12" id="KW-0472">Membrane</keyword>
<comment type="subcellular location">
    <subcellularLocation>
        <location evidence="3 12">Membrane</location>
    </subcellularLocation>
</comment>
<name>A0A218X8E6_PUNGR</name>
<keyword evidence="8 14" id="KW-0274">FAD</keyword>
<dbReference type="SUPFAM" id="SSF51905">
    <property type="entry name" value="FAD/NAD(P)-binding domain"/>
    <property type="match status" value="1"/>
</dbReference>
<keyword evidence="9" id="KW-1133">Transmembrane helix</keyword>
<dbReference type="Gene3D" id="3.50.50.60">
    <property type="entry name" value="FAD/NAD(P)-binding domain"/>
    <property type="match status" value="2"/>
</dbReference>
<comment type="function">
    <text evidence="2 12">Long-chain fatty alcohol oxidase involved in the omega-oxidation pathway of lipid degradation.</text>
</comment>
<feature type="domain" description="FAD-dependent oxidoreductase 2 FAD-binding" evidence="16">
    <location>
        <begin position="238"/>
        <end position="271"/>
    </location>
</feature>
<protein>
    <recommendedName>
        <fullName evidence="5 12">Long-chain-alcohol oxidase</fullName>
        <ecNumber evidence="5 12">1.1.3.20</ecNumber>
    </recommendedName>
</protein>
<dbReference type="InterPro" id="IPR036188">
    <property type="entry name" value="FAD/NAD-bd_sf"/>
</dbReference>
<dbReference type="EMBL" id="MTKT01002214">
    <property type="protein sequence ID" value="OWM81485.1"/>
    <property type="molecule type" value="Genomic_DNA"/>
</dbReference>
<keyword evidence="7" id="KW-0812">Transmembrane</keyword>
<evidence type="ECO:0000256" key="12">
    <source>
        <dbReference type="PIRNR" id="PIRNR028937"/>
    </source>
</evidence>
<dbReference type="InterPro" id="IPR000172">
    <property type="entry name" value="GMC_OxRdtase_N"/>
</dbReference>
<keyword evidence="10 12" id="KW-0560">Oxidoreductase</keyword>
<evidence type="ECO:0000256" key="5">
    <source>
        <dbReference type="ARBA" id="ARBA00013125"/>
    </source>
</evidence>
<evidence type="ECO:0000256" key="2">
    <source>
        <dbReference type="ARBA" id="ARBA00003842"/>
    </source>
</evidence>
<feature type="active site" description="Proton acceptor" evidence="13">
    <location>
        <position position="686"/>
    </location>
</feature>
<evidence type="ECO:0000259" key="15">
    <source>
        <dbReference type="Pfam" id="PF00732"/>
    </source>
</evidence>
<dbReference type="InterPro" id="IPR003953">
    <property type="entry name" value="FAD-dep_OxRdtase_2_FAD-bd"/>
</dbReference>
<dbReference type="EC" id="1.1.3.20" evidence="5 12"/>
<dbReference type="GO" id="GO:0016020">
    <property type="term" value="C:membrane"/>
    <property type="evidence" value="ECO:0007669"/>
    <property type="project" value="UniProtKB-SubCell"/>
</dbReference>
<dbReference type="PANTHER" id="PTHR46056:SF12">
    <property type="entry name" value="LONG-CHAIN-ALCOHOL OXIDASE"/>
    <property type="match status" value="1"/>
</dbReference>
<evidence type="ECO:0000313" key="19">
    <source>
        <dbReference type="Proteomes" id="UP000197138"/>
    </source>
</evidence>
<evidence type="ECO:0000256" key="3">
    <source>
        <dbReference type="ARBA" id="ARBA00004370"/>
    </source>
</evidence>
<evidence type="ECO:0000313" key="18">
    <source>
        <dbReference type="EMBL" id="OWM81485.1"/>
    </source>
</evidence>
<feature type="binding site" evidence="14">
    <location>
        <begin position="237"/>
        <end position="252"/>
    </location>
    <ligand>
        <name>FAD</name>
        <dbReference type="ChEBI" id="CHEBI:57692"/>
    </ligand>
</feature>
<dbReference type="AlphaFoldDB" id="A0A218X8E6"/>
<evidence type="ECO:0000256" key="8">
    <source>
        <dbReference type="ARBA" id="ARBA00022827"/>
    </source>
</evidence>
<evidence type="ECO:0000259" key="16">
    <source>
        <dbReference type="Pfam" id="PF00890"/>
    </source>
</evidence>
<evidence type="ECO:0000256" key="1">
    <source>
        <dbReference type="ARBA" id="ARBA00000920"/>
    </source>
</evidence>
<keyword evidence="6" id="KW-0285">Flavoprotein</keyword>
<evidence type="ECO:0000256" key="14">
    <source>
        <dbReference type="PIRSR" id="PIRSR028937-2"/>
    </source>
</evidence>
<dbReference type="InterPro" id="IPR007867">
    <property type="entry name" value="GMC_OxRtase_C"/>
</dbReference>
<dbReference type="Pfam" id="PF00890">
    <property type="entry name" value="FAD_binding_2"/>
    <property type="match status" value="1"/>
</dbReference>
<dbReference type="PANTHER" id="PTHR46056">
    <property type="entry name" value="LONG-CHAIN-ALCOHOL OXIDASE"/>
    <property type="match status" value="1"/>
</dbReference>
<evidence type="ECO:0000256" key="11">
    <source>
        <dbReference type="ARBA" id="ARBA00023136"/>
    </source>
</evidence>
<dbReference type="InterPro" id="IPR012400">
    <property type="entry name" value="Long_Oxdase"/>
</dbReference>
<proteinExistence type="inferred from homology"/>
<comment type="catalytic activity">
    <reaction evidence="1 12">
        <text>a long-chain primary fatty alcohol + O2 = a long-chain fatty aldehyde + H2O2</text>
        <dbReference type="Rhea" id="RHEA:22756"/>
        <dbReference type="ChEBI" id="CHEBI:15379"/>
        <dbReference type="ChEBI" id="CHEBI:16240"/>
        <dbReference type="ChEBI" id="CHEBI:17176"/>
        <dbReference type="ChEBI" id="CHEBI:77396"/>
        <dbReference type="EC" id="1.1.3.20"/>
    </reaction>
</comment>
<reference evidence="19" key="1">
    <citation type="journal article" date="2017" name="Plant J.">
        <title>The pomegranate (Punica granatum L.) genome and the genomics of punicalagin biosynthesis.</title>
        <authorList>
            <person name="Qin G."/>
            <person name="Xu C."/>
            <person name="Ming R."/>
            <person name="Tang H."/>
            <person name="Guyot R."/>
            <person name="Kramer E.M."/>
            <person name="Hu Y."/>
            <person name="Yi X."/>
            <person name="Qi Y."/>
            <person name="Xu X."/>
            <person name="Gao Z."/>
            <person name="Pan H."/>
            <person name="Jian J."/>
            <person name="Tian Y."/>
            <person name="Yue Z."/>
            <person name="Xu Y."/>
        </authorList>
    </citation>
    <scope>NUCLEOTIDE SEQUENCE [LARGE SCALE GENOMIC DNA]</scope>
    <source>
        <strain evidence="19">cv. Dabenzi</strain>
    </source>
</reference>
<sequence length="750" mass="81602">MVREYHPLLRGGRRSSAGYSHGFSPSQIQALASMCETLIPSLELEAGATKPFNYEAMSSFYKASGSQPPIPDEVAELLVRRCQPKVVFIVGLVLKMLSWRIGTLLLCGFLCLDWKHWPFVLNFSEMPLDRRETILTKWSRERFLTPLRALFVTVKLCCMFIFFTITDDNSENVAWEAIGYSVDTRPSPAGSRKERPLQRGLIETSMFEDEQSLVQSLTNKGLELSNIPEHNTLKITCDAVVIGSGCGGGVAAAVLAQAGHKVVVLEKGNYFVAQDYSSLEGPSFDQLYESGALLSTSDGKIVILAGSTVGGGSAVNWSASIRTPDNIRKEWSVDRRIPLFGSSDYSSAMDVVCKRIGVTEKCTEEGFQNQVLRKGCEKLGLKVTTVPTNSPEGHYCGSCCYGCRTAEKHGTDSTWLVDAVNHGAVILTGCQADRLILEKNCIRKSARRNRCVGVMASILASHWSKNKNAVLRKLQIEAKVTVSACGALSTPPLLVSSGLKNPNIGRNLHLHPCLLTWGYFPENVKEFKGKVYEGGIITSLHKVIPNGSSSVSAIIETPSMGPGLYSALCPWLSGRDMKERMAKYLGTAHLFTLVRDSGSGEVRQQGKIHYTLSQVDKENLRAGLRQCLRILIAAGATEVGTHRSDGQRVKCEGIKAEDVEAFLDEVIVPDGPSSGDENWTLYCCAHPMGSCRLGATEEEGGVDGNGESWEAAGLFVCDGSLMPTAIGVNPMITIESTAYCISKKIADSLK</sequence>
<dbReference type="Pfam" id="PF00732">
    <property type="entry name" value="GMC_oxred_N"/>
    <property type="match status" value="1"/>
</dbReference>
<feature type="domain" description="Glucose-methanol-choline oxidoreductase C-terminal" evidence="17">
    <location>
        <begin position="607"/>
        <end position="735"/>
    </location>
</feature>
<dbReference type="GO" id="GO:0046577">
    <property type="term" value="F:long-chain-alcohol oxidase activity"/>
    <property type="evidence" value="ECO:0007669"/>
    <property type="project" value="UniProtKB-EC"/>
</dbReference>
<comment type="similarity">
    <text evidence="4 12">Belongs to the GMC oxidoreductase family.</text>
</comment>
<accession>A0A218X8E6</accession>
<gene>
    <name evidence="18" type="ORF">CDL15_Pgr007523</name>
</gene>
<evidence type="ECO:0000259" key="17">
    <source>
        <dbReference type="Pfam" id="PF05199"/>
    </source>
</evidence>